<dbReference type="Pfam" id="PF12146">
    <property type="entry name" value="Hydrolase_4"/>
    <property type="match status" value="1"/>
</dbReference>
<dbReference type="InterPro" id="IPR050266">
    <property type="entry name" value="AB_hydrolase_sf"/>
</dbReference>
<dbReference type="SUPFAM" id="SSF53474">
    <property type="entry name" value="alpha/beta-Hydrolases"/>
    <property type="match status" value="1"/>
</dbReference>
<accession>A0A3N5Y4A6</accession>
<dbReference type="Proteomes" id="UP000275281">
    <property type="component" value="Unassembled WGS sequence"/>
</dbReference>
<dbReference type="GO" id="GO:0016787">
    <property type="term" value="F:hydrolase activity"/>
    <property type="evidence" value="ECO:0007669"/>
    <property type="project" value="UniProtKB-KW"/>
</dbReference>
<evidence type="ECO:0000259" key="1">
    <source>
        <dbReference type="Pfam" id="PF12146"/>
    </source>
</evidence>
<dbReference type="PANTHER" id="PTHR43798:SF33">
    <property type="entry name" value="HYDROLASE, PUTATIVE (AFU_ORTHOLOGUE AFUA_2G14860)-RELATED"/>
    <property type="match status" value="1"/>
</dbReference>
<evidence type="ECO:0000313" key="2">
    <source>
        <dbReference type="EMBL" id="RPJ67933.1"/>
    </source>
</evidence>
<feature type="domain" description="Serine aminopeptidase S33" evidence="1">
    <location>
        <begin position="56"/>
        <end position="177"/>
    </location>
</feature>
<organism evidence="2 3">
    <name type="scientific">Alteromonas sediminis</name>
    <dbReference type="NCBI Taxonomy" id="2259342"/>
    <lineage>
        <taxon>Bacteria</taxon>
        <taxon>Pseudomonadati</taxon>
        <taxon>Pseudomonadota</taxon>
        <taxon>Gammaproteobacteria</taxon>
        <taxon>Alteromonadales</taxon>
        <taxon>Alteromonadaceae</taxon>
        <taxon>Alteromonas/Salinimonas group</taxon>
        <taxon>Alteromonas</taxon>
    </lineage>
</organism>
<name>A0A3N5Y4A6_9ALTE</name>
<dbReference type="GO" id="GO:0016020">
    <property type="term" value="C:membrane"/>
    <property type="evidence" value="ECO:0007669"/>
    <property type="project" value="TreeGrafter"/>
</dbReference>
<gene>
    <name evidence="2" type="ORF">DRW07_00530</name>
</gene>
<comment type="caution">
    <text evidence="2">The sequence shown here is derived from an EMBL/GenBank/DDBJ whole genome shotgun (WGS) entry which is preliminary data.</text>
</comment>
<dbReference type="PANTHER" id="PTHR43798">
    <property type="entry name" value="MONOACYLGLYCEROL LIPASE"/>
    <property type="match status" value="1"/>
</dbReference>
<dbReference type="RefSeq" id="WP_124025936.1">
    <property type="nucleotide sequence ID" value="NZ_JBHRSN010000005.1"/>
</dbReference>
<sequence length="323" mass="35187">MSLTANAIESPLAQFTDLYNESLSNAKSCGNRAHRVCSDALRNDGNGPYILHHNTKTEAVVVLFHGLSDSPFYFSAIAPLLHERGMNVVVPLLPGHGLKNAHDIMQSSELSDKWRHHVSQVMMFAKEFGNKVYIGGFSTGGALATQYVLENPADVSGLLLFSGALALSDNAESLSRIWGVGMLARLLDGEYMTDGPNPYKYPSVSNSSGIELMEVISDIRSQLDEGKRLNLPIFAAHSESDITTPIRGVENLLTFNDGTNTALYINAKYKVCHGNLMLDKAAVRKIGIKKSSLDAREPCALPQANPVFTQVANLLTTYFALQE</sequence>
<dbReference type="OrthoDB" id="8476759at2"/>
<dbReference type="Gene3D" id="3.40.50.1820">
    <property type="entry name" value="alpha/beta hydrolase"/>
    <property type="match status" value="1"/>
</dbReference>
<dbReference type="EMBL" id="RPOK01000001">
    <property type="protein sequence ID" value="RPJ67933.1"/>
    <property type="molecule type" value="Genomic_DNA"/>
</dbReference>
<keyword evidence="2" id="KW-0378">Hydrolase</keyword>
<keyword evidence="3" id="KW-1185">Reference proteome</keyword>
<dbReference type="AlphaFoldDB" id="A0A3N5Y4A6"/>
<dbReference type="InterPro" id="IPR029058">
    <property type="entry name" value="AB_hydrolase_fold"/>
</dbReference>
<protein>
    <submittedName>
        <fullName evidence="2">Alpha/beta fold hydrolase</fullName>
    </submittedName>
</protein>
<dbReference type="InterPro" id="IPR022742">
    <property type="entry name" value="Hydrolase_4"/>
</dbReference>
<evidence type="ECO:0000313" key="3">
    <source>
        <dbReference type="Proteomes" id="UP000275281"/>
    </source>
</evidence>
<reference evidence="2 3" key="1">
    <citation type="submission" date="2018-11" db="EMBL/GenBank/DDBJ databases">
        <authorList>
            <person name="Ye M.-Q."/>
            <person name="Du Z.-J."/>
        </authorList>
    </citation>
    <scope>NUCLEOTIDE SEQUENCE [LARGE SCALE GENOMIC DNA]</scope>
    <source>
        <strain evidence="2 3">U0105</strain>
    </source>
</reference>
<proteinExistence type="predicted"/>